<evidence type="ECO:0000313" key="2">
    <source>
        <dbReference type="EMBL" id="KZV27101.1"/>
    </source>
</evidence>
<proteinExistence type="predicted"/>
<evidence type="ECO:0000313" key="3">
    <source>
        <dbReference type="Proteomes" id="UP000250235"/>
    </source>
</evidence>
<feature type="transmembrane region" description="Helical" evidence="1">
    <location>
        <begin position="56"/>
        <end position="76"/>
    </location>
</feature>
<accession>A0A2Z7AYY1</accession>
<feature type="transmembrane region" description="Helical" evidence="1">
    <location>
        <begin position="105"/>
        <end position="130"/>
    </location>
</feature>
<evidence type="ECO:0000256" key="1">
    <source>
        <dbReference type="SAM" id="Phobius"/>
    </source>
</evidence>
<keyword evidence="3" id="KW-1185">Reference proteome</keyword>
<sequence length="171" mass="18426">MVDSSEEGESGSVGILLLRHFVWILLSDVCLKLVVDLRHCGNLLVVIVAQRFELFAFAYTHIAVELCFCLAMPVLFEFNSKWSCLLASDLAVELLLRSFGSQLSVVALIPCIAFAYYLLLSLCCLLLLSILGFDPEVPLGLVFVACVLFSGFPGFSAGRGFDPAEGAPGGG</sequence>
<protein>
    <submittedName>
        <fullName evidence="2">Uncharacterized protein</fullName>
    </submittedName>
</protein>
<dbReference type="Proteomes" id="UP000250235">
    <property type="component" value="Unassembled WGS sequence"/>
</dbReference>
<keyword evidence="1" id="KW-0812">Transmembrane</keyword>
<gene>
    <name evidence="2" type="ORF">F511_17377</name>
</gene>
<dbReference type="EMBL" id="KV010679">
    <property type="protein sequence ID" value="KZV27101.1"/>
    <property type="molecule type" value="Genomic_DNA"/>
</dbReference>
<feature type="transmembrane region" description="Helical" evidence="1">
    <location>
        <begin position="12"/>
        <end position="35"/>
    </location>
</feature>
<keyword evidence="1" id="KW-1133">Transmembrane helix</keyword>
<feature type="transmembrane region" description="Helical" evidence="1">
    <location>
        <begin position="137"/>
        <end position="155"/>
    </location>
</feature>
<name>A0A2Z7AYY1_9LAMI</name>
<reference evidence="2 3" key="1">
    <citation type="journal article" date="2015" name="Proc. Natl. Acad. Sci. U.S.A.">
        <title>The resurrection genome of Boea hygrometrica: A blueprint for survival of dehydration.</title>
        <authorList>
            <person name="Xiao L."/>
            <person name="Yang G."/>
            <person name="Zhang L."/>
            <person name="Yang X."/>
            <person name="Zhao S."/>
            <person name="Ji Z."/>
            <person name="Zhou Q."/>
            <person name="Hu M."/>
            <person name="Wang Y."/>
            <person name="Chen M."/>
            <person name="Xu Y."/>
            <person name="Jin H."/>
            <person name="Xiao X."/>
            <person name="Hu G."/>
            <person name="Bao F."/>
            <person name="Hu Y."/>
            <person name="Wan P."/>
            <person name="Li L."/>
            <person name="Deng X."/>
            <person name="Kuang T."/>
            <person name="Xiang C."/>
            <person name="Zhu J.K."/>
            <person name="Oliver M.J."/>
            <person name="He Y."/>
        </authorList>
    </citation>
    <scope>NUCLEOTIDE SEQUENCE [LARGE SCALE GENOMIC DNA]</scope>
    <source>
        <strain evidence="3">cv. XS01</strain>
    </source>
</reference>
<keyword evidence="1" id="KW-0472">Membrane</keyword>
<dbReference type="AlphaFoldDB" id="A0A2Z7AYY1"/>
<organism evidence="2 3">
    <name type="scientific">Dorcoceras hygrometricum</name>
    <dbReference type="NCBI Taxonomy" id="472368"/>
    <lineage>
        <taxon>Eukaryota</taxon>
        <taxon>Viridiplantae</taxon>
        <taxon>Streptophyta</taxon>
        <taxon>Embryophyta</taxon>
        <taxon>Tracheophyta</taxon>
        <taxon>Spermatophyta</taxon>
        <taxon>Magnoliopsida</taxon>
        <taxon>eudicotyledons</taxon>
        <taxon>Gunneridae</taxon>
        <taxon>Pentapetalae</taxon>
        <taxon>asterids</taxon>
        <taxon>lamiids</taxon>
        <taxon>Lamiales</taxon>
        <taxon>Gesneriaceae</taxon>
        <taxon>Didymocarpoideae</taxon>
        <taxon>Trichosporeae</taxon>
        <taxon>Loxocarpinae</taxon>
        <taxon>Dorcoceras</taxon>
    </lineage>
</organism>